<dbReference type="EC" id="2.7.7.15" evidence="1"/>
<proteinExistence type="predicted"/>
<dbReference type="GO" id="GO:0004105">
    <property type="term" value="F:choline-phosphate cytidylyltransferase activity"/>
    <property type="evidence" value="ECO:0007669"/>
    <property type="project" value="UniProtKB-EC"/>
</dbReference>
<accession>A0A0C3S3B6</accession>
<reference evidence="3 4" key="1">
    <citation type="journal article" date="2014" name="PLoS Genet.">
        <title>Analysis of the Phlebiopsis gigantea genome, transcriptome and secretome provides insight into its pioneer colonization strategies of wood.</title>
        <authorList>
            <person name="Hori C."/>
            <person name="Ishida T."/>
            <person name="Igarashi K."/>
            <person name="Samejima M."/>
            <person name="Suzuki H."/>
            <person name="Master E."/>
            <person name="Ferreira P."/>
            <person name="Ruiz-Duenas F.J."/>
            <person name="Held B."/>
            <person name="Canessa P."/>
            <person name="Larrondo L.F."/>
            <person name="Schmoll M."/>
            <person name="Druzhinina I.S."/>
            <person name="Kubicek C.P."/>
            <person name="Gaskell J.A."/>
            <person name="Kersten P."/>
            <person name="St John F."/>
            <person name="Glasner J."/>
            <person name="Sabat G."/>
            <person name="Splinter BonDurant S."/>
            <person name="Syed K."/>
            <person name="Yadav J."/>
            <person name="Mgbeahuruike A.C."/>
            <person name="Kovalchuk A."/>
            <person name="Asiegbu F.O."/>
            <person name="Lackner G."/>
            <person name="Hoffmeister D."/>
            <person name="Rencoret J."/>
            <person name="Gutierrez A."/>
            <person name="Sun H."/>
            <person name="Lindquist E."/>
            <person name="Barry K."/>
            <person name="Riley R."/>
            <person name="Grigoriev I.V."/>
            <person name="Henrissat B."/>
            <person name="Kues U."/>
            <person name="Berka R.M."/>
            <person name="Martinez A.T."/>
            <person name="Covert S.F."/>
            <person name="Blanchette R.A."/>
            <person name="Cullen D."/>
        </authorList>
    </citation>
    <scope>NUCLEOTIDE SEQUENCE [LARGE SCALE GENOMIC DNA]</scope>
    <source>
        <strain evidence="3 4">11061_1 CR5-6</strain>
    </source>
</reference>
<dbReference type="OrthoDB" id="17102at2759"/>
<dbReference type="GO" id="GO:0005635">
    <property type="term" value="C:nuclear envelope"/>
    <property type="evidence" value="ECO:0007669"/>
    <property type="project" value="TreeGrafter"/>
</dbReference>
<evidence type="ECO:0000259" key="2">
    <source>
        <dbReference type="Pfam" id="PF01467"/>
    </source>
</evidence>
<dbReference type="HOGENOM" id="CLU_034585_1_1_1"/>
<dbReference type="PANTHER" id="PTHR10739:SF13">
    <property type="entry name" value="CHOLINE-PHOSPHATE CYTIDYLYLTRANSFERASE"/>
    <property type="match status" value="1"/>
</dbReference>
<evidence type="ECO:0000256" key="1">
    <source>
        <dbReference type="ARBA" id="ARBA00026101"/>
    </source>
</evidence>
<protein>
    <recommendedName>
        <fullName evidence="1">choline-phosphate cytidylyltransferase</fullName>
        <ecNumber evidence="1">2.7.7.15</ecNumber>
    </recommendedName>
</protein>
<dbReference type="SUPFAM" id="SSF52374">
    <property type="entry name" value="Nucleotidylyl transferase"/>
    <property type="match status" value="1"/>
</dbReference>
<evidence type="ECO:0000313" key="4">
    <source>
        <dbReference type="Proteomes" id="UP000053257"/>
    </source>
</evidence>
<dbReference type="Proteomes" id="UP000053257">
    <property type="component" value="Unassembled WGS sequence"/>
</dbReference>
<dbReference type="STRING" id="745531.A0A0C3S3B6"/>
<feature type="domain" description="Cytidyltransferase-like" evidence="2">
    <location>
        <begin position="91"/>
        <end position="205"/>
    </location>
</feature>
<organism evidence="3 4">
    <name type="scientific">Phlebiopsis gigantea (strain 11061_1 CR5-6)</name>
    <name type="common">White-rot fungus</name>
    <name type="synonym">Peniophora gigantea</name>
    <dbReference type="NCBI Taxonomy" id="745531"/>
    <lineage>
        <taxon>Eukaryota</taxon>
        <taxon>Fungi</taxon>
        <taxon>Dikarya</taxon>
        <taxon>Basidiomycota</taxon>
        <taxon>Agaricomycotina</taxon>
        <taxon>Agaricomycetes</taxon>
        <taxon>Polyporales</taxon>
        <taxon>Phanerochaetaceae</taxon>
        <taxon>Phlebiopsis</taxon>
    </lineage>
</organism>
<evidence type="ECO:0000313" key="3">
    <source>
        <dbReference type="EMBL" id="KIP10006.1"/>
    </source>
</evidence>
<dbReference type="InterPro" id="IPR004821">
    <property type="entry name" value="Cyt_trans-like"/>
</dbReference>
<dbReference type="NCBIfam" id="TIGR00125">
    <property type="entry name" value="cyt_tran_rel"/>
    <property type="match status" value="1"/>
</dbReference>
<keyword evidence="4" id="KW-1185">Reference proteome</keyword>
<dbReference type="InterPro" id="IPR014729">
    <property type="entry name" value="Rossmann-like_a/b/a_fold"/>
</dbReference>
<sequence length="269" mass="30113">MRRSIDASSVFSNDDYAEYDFVSEGHRSLESSIADLSLGEDRTLDITEPPPSQTAKAVFGTPSLSAEDIQAYVHNVLGSELRTHSGTVRVYVDGLFDPLNAGHALQLRQAKLAFSSVHLLVGVFPDRICEQYSQKLKIPQVERCELVRHCRWVDEVVEDAPWRIDDAFLSAYRIDYVAIDEGASIDPAYDKERVKGYDVVKGLRKYIPTRPTRGLTPLNLVDDRRSETPGLKNGTIRGKPTAKEILGVEREVENTDPFQSDGPLVDFME</sequence>
<dbReference type="Pfam" id="PF01467">
    <property type="entry name" value="CTP_transf_like"/>
    <property type="match status" value="1"/>
</dbReference>
<dbReference type="GO" id="GO:0031210">
    <property type="term" value="F:phosphatidylcholine binding"/>
    <property type="evidence" value="ECO:0007669"/>
    <property type="project" value="TreeGrafter"/>
</dbReference>
<dbReference type="AlphaFoldDB" id="A0A0C3S3B6"/>
<dbReference type="EMBL" id="KN840459">
    <property type="protein sequence ID" value="KIP10006.1"/>
    <property type="molecule type" value="Genomic_DNA"/>
</dbReference>
<gene>
    <name evidence="3" type="ORF">PHLGIDRAFT_28695</name>
</gene>
<dbReference type="Gene3D" id="3.40.50.620">
    <property type="entry name" value="HUPs"/>
    <property type="match status" value="1"/>
</dbReference>
<name>A0A0C3S3B6_PHLG1</name>
<dbReference type="PANTHER" id="PTHR10739">
    <property type="entry name" value="CYTIDYLYLTRANSFERASE"/>
    <property type="match status" value="1"/>
</dbReference>
<dbReference type="InterPro" id="IPR045049">
    <property type="entry name" value="Pcy1-like"/>
</dbReference>